<accession>A0A1M6N234</accession>
<reference evidence="2" key="1">
    <citation type="submission" date="2016-11" db="EMBL/GenBank/DDBJ databases">
        <authorList>
            <person name="Varghese N."/>
            <person name="Submissions S."/>
        </authorList>
    </citation>
    <scope>NUCLEOTIDE SEQUENCE [LARGE SCALE GENOMIC DNA]</scope>
    <source>
        <strain evidence="2">DSM 18016</strain>
    </source>
</reference>
<gene>
    <name evidence="1" type="ORF">SAMN05444371_0132</name>
</gene>
<protein>
    <recommendedName>
        <fullName evidence="3">GNAT family N-acetyltransferase</fullName>
    </recommendedName>
</protein>
<dbReference type="AlphaFoldDB" id="A0A1M6N234"/>
<dbReference type="Proteomes" id="UP000184498">
    <property type="component" value="Unassembled WGS sequence"/>
</dbReference>
<evidence type="ECO:0000313" key="2">
    <source>
        <dbReference type="Proteomes" id="UP000184498"/>
    </source>
</evidence>
<dbReference type="EMBL" id="FRAM01000001">
    <property type="protein sequence ID" value="SHJ89767.1"/>
    <property type="molecule type" value="Genomic_DNA"/>
</dbReference>
<evidence type="ECO:0000313" key="1">
    <source>
        <dbReference type="EMBL" id="SHJ89767.1"/>
    </source>
</evidence>
<evidence type="ECO:0008006" key="3">
    <source>
        <dbReference type="Google" id="ProtNLM"/>
    </source>
</evidence>
<keyword evidence="2" id="KW-1185">Reference proteome</keyword>
<sequence>MINKVEYKDIDFEKYNHCIENSVQKNFYCKKEMLDFLCKNWELLVYGDYQAVMPVPFTKRIMLRLANMPLFCQQLGIFSKEDDIFVNQKFLDFFKKNYLIVNYQFNFNNHFETTLTTKKNYIIPVQEYAFLRRKKYFKGRKSTVKTAQYLDFREVFKDTYILDFIKNNFKGLQKEKDMDLFIQYLFFLEKSGKLRMFGSYYEENLTNLAILIDDGDCYSLLGLLNNEEFKSHNGASFLIDRILKTNIETKAFNFMGGSIRGIEVFFKSFGSDLQEYQVIQNSKKDIVRNWLKIS</sequence>
<name>A0A1M6N234_9FLAO</name>
<organism evidence="1 2">
    <name type="scientific">Epilithonimonas mollis</name>
    <dbReference type="NCBI Taxonomy" id="216903"/>
    <lineage>
        <taxon>Bacteria</taxon>
        <taxon>Pseudomonadati</taxon>
        <taxon>Bacteroidota</taxon>
        <taxon>Flavobacteriia</taxon>
        <taxon>Flavobacteriales</taxon>
        <taxon>Weeksellaceae</taxon>
        <taxon>Chryseobacterium group</taxon>
        <taxon>Epilithonimonas</taxon>
    </lineage>
</organism>
<proteinExistence type="predicted"/>
<dbReference type="OrthoDB" id="1113003at2"/>
<dbReference type="RefSeq" id="WP_072995823.1">
    <property type="nucleotide sequence ID" value="NZ_FRAM01000001.1"/>
</dbReference>
<dbReference type="STRING" id="216903.SAMN05444371_0132"/>